<dbReference type="InterPro" id="IPR015943">
    <property type="entry name" value="WD40/YVTN_repeat-like_dom_sf"/>
</dbReference>
<comment type="caution">
    <text evidence="5">The sequence shown here is derived from an EMBL/GenBank/DDBJ whole genome shotgun (WGS) entry which is preliminary data.</text>
</comment>
<feature type="compositionally biased region" description="Basic and acidic residues" evidence="4">
    <location>
        <begin position="983"/>
        <end position="994"/>
    </location>
</feature>
<dbReference type="PANTHER" id="PTHR46170">
    <property type="entry name" value="GATOR COMPLEX PROTEIN WDR59"/>
    <property type="match status" value="1"/>
</dbReference>
<dbReference type="OrthoDB" id="311712at2759"/>
<dbReference type="InterPro" id="IPR001680">
    <property type="entry name" value="WD40_rpt"/>
</dbReference>
<dbReference type="SMART" id="SM00320">
    <property type="entry name" value="WD40"/>
    <property type="match status" value="4"/>
</dbReference>
<feature type="region of interest" description="Disordered" evidence="4">
    <location>
        <begin position="958"/>
        <end position="1002"/>
    </location>
</feature>
<keyword evidence="2" id="KW-0677">Repeat</keyword>
<feature type="compositionally biased region" description="Basic residues" evidence="4">
    <location>
        <begin position="1051"/>
        <end position="1060"/>
    </location>
</feature>
<accession>A0A1R1YAU5</accession>
<dbReference type="InterPro" id="IPR049567">
    <property type="entry name" value="WDR59-like"/>
</dbReference>
<gene>
    <name evidence="5" type="ORF">AYI70_g1849</name>
</gene>
<keyword evidence="1 3" id="KW-0853">WD repeat</keyword>
<feature type="repeat" description="WD" evidence="3">
    <location>
        <begin position="198"/>
        <end position="231"/>
    </location>
</feature>
<proteinExistence type="predicted"/>
<protein>
    <submittedName>
        <fullName evidence="5">Maintenance of telomere capping protein 5</fullName>
    </submittedName>
</protein>
<dbReference type="PANTHER" id="PTHR46170:SF1">
    <property type="entry name" value="GATOR COMPLEX PROTEIN WDR59"/>
    <property type="match status" value="1"/>
</dbReference>
<evidence type="ECO:0000256" key="2">
    <source>
        <dbReference type="ARBA" id="ARBA00022737"/>
    </source>
</evidence>
<name>A0A1R1YAU5_9FUNG</name>
<dbReference type="GO" id="GO:0005774">
    <property type="term" value="C:vacuolar membrane"/>
    <property type="evidence" value="ECO:0007669"/>
    <property type="project" value="TreeGrafter"/>
</dbReference>
<feature type="region of interest" description="Disordered" evidence="4">
    <location>
        <begin position="803"/>
        <end position="825"/>
    </location>
</feature>
<feature type="compositionally biased region" description="Polar residues" evidence="4">
    <location>
        <begin position="813"/>
        <end position="825"/>
    </location>
</feature>
<feature type="compositionally biased region" description="Basic and acidic residues" evidence="4">
    <location>
        <begin position="1742"/>
        <end position="1757"/>
    </location>
</feature>
<dbReference type="GO" id="GO:0035859">
    <property type="term" value="C:Seh1-associated complex"/>
    <property type="evidence" value="ECO:0007669"/>
    <property type="project" value="TreeGrafter"/>
</dbReference>
<feature type="region of interest" description="Disordered" evidence="4">
    <location>
        <begin position="1040"/>
        <end position="1067"/>
    </location>
</feature>
<dbReference type="GO" id="GO:0035591">
    <property type="term" value="F:signaling adaptor activity"/>
    <property type="evidence" value="ECO:0007669"/>
    <property type="project" value="TreeGrafter"/>
</dbReference>
<feature type="repeat" description="WD" evidence="3">
    <location>
        <begin position="111"/>
        <end position="153"/>
    </location>
</feature>
<dbReference type="Gene3D" id="2.130.10.10">
    <property type="entry name" value="YVTN repeat-like/Quinoprotein amine dehydrogenase"/>
    <property type="match status" value="1"/>
</dbReference>
<sequence>MDLNKHYKNNPVILDPFYKDSFQYFYQGFNTVGISPHFRDIALAGDSGIAILDMENPTESPLNVHINSQWRVVNVEWCPHKTQDGFVASTFNQTLLVWNFAVTSKKPVYFLNDNMGSSTDFNWSPFDPNLILTSSVDPFIRLWDLRTSKKPVFKFTDWNVTSSIEFSKTNEYCFVSGYQNSANIWDTRLGSRPLISIKNAHDSTIYSVSTHSTKRNTLITAANDKTVKKWDWTYSNDDYLSFTYFNEKSISKARYMPSGNGFVVTFKDPEGGLSLYVDDEDKPIHQVGENNGSVLEFVWRSRGDYYPSNNIDFREWQLISIGADSFLHTWSMPESLVQKLSTRKGHQIKRKKLASINQGWMKKQPTFTNPYLGIIYGPNKNIKDFDNKLMNGKNRHPSQKNITSEFRNFTKSKKIVVSSKESKGKFSYPKDNIFIGFRDSQNLYKDIKASLYKNKLKKGFTRQNILSKNNLSINKEFRNLFYSKKKSQYSAKQLIKAGLNNLRTTSKYNLQPESSPKLLNEKGSVELKINEIKKEISSVLHFEKNLNILSVEIPRKPEKNNIFQVFMNISGPWGLDKKKNTSVKLLLKFSLFYPKKPVMVKVFRKTSNSTISPKHYRYLNLMILLTTNWCSIISSPMLLCLTFLIRYGIEPPYISGILHNFLKYNSRMLLKRISKRMDSNFFEKPSINAKQYENFGVNIARSRSSFSKNFRFPKNSSYSGSDLYLGTTSDSDSFFDSSSLLSESCTSNDSATSSELSKSSSTDILYDDYSNDNYDSDYQFNDGRGKINNLIDMNQIDSRINNPYKLSERHPNDSTTGNSFHNVKSQNSNNVPFPRLCGGVFSGNNKLVLFFASLYTPSTYPGEFGLFLLNPSSQINDNNSVSLSADDNASSGRNFSTNSIANQKTDTENSSFVADMHMLTLSKQIRVLRKPIAYQGVDYYKAMVQLKIQEQSARFVGTHPINDDEDDSNFGYKNEYGESSSSEQKRQSKYRSDSDNSSQNESFRTYEGYGEYLSRNHIKEINKSYGPTNFRAKHSSQNLKSFYSKDGQPKRSSKNKKGKKAINNSNFTRSFGIKRHDDRENLFYKEGINYYSDNNGFDSLSRQQEYRISENSDKKSRLFSIDENVISGKGNDSEDSDPLFNNKGHRPFSSSNMMNNFDSNVDKAKTRRWNALDDLDDRLSVRNNGYYESGIDDVPRFYFKSGSLNTKKSKPKKSVDPNFEFLGQSKTEFTDIPQPAATTTSIGNICFITTARVFDPIINLDIATEISLNDRGEPLSKSELCLKNSKTYSKNKMKYLASAWYVLSILFKGIDDLEDSSILEWCNPVAKSYLLGVLEMTIELHDISNTVLLCCALSANFGVSFFNQSIKVERKKSISRSEMYGNNGTVLNRNQLSNQSDDFFSNYDRVGILSPEESDCDESGMITCNSRSSHFNMIKKQNKNARCFDLVSKNDKNWTRLSDTFDRNISRRDISVSGDPIINFKLGGDMSLFKNVFLAESLFENSFSGLESEDQIGYGFREIVEQMYKNPRFMGSEYDDAASVNSSRVAEVYNFLISSEDRLKYEPYLGKLFDDLKVQSGELLTSSSISGNQQQPISPILPNTPLSPILQMSMGRGGGKVAGMFEYPGTTYGKSYGDLGNYSFRKGETEIIRVNRYGVIKSESVIGTGYAAKSGVKDNSGRENIYDLFEGIPRGWLSLLVGFKVLYTDLLFAFGFQRLASEICKSFGDSIETTYRGLELVLEKDASRSDGEENGKEREQSKYSQSGGAVDGGDGIGARVGGIEGVTRGIGGDDTFEAGVCDIDTSLECFYCNELVTGLRLVCSKCFHGGHIDHVEKYVKYAREMIKGGSMSGSGGIEAGAPDVFKSMFSECPRGCGCKCFYFED</sequence>
<reference evidence="5 6" key="1">
    <citation type="submission" date="2017-01" db="EMBL/GenBank/DDBJ databases">
        <authorList>
            <person name="Mah S.A."/>
            <person name="Swanson W.J."/>
            <person name="Moy G.W."/>
            <person name="Vacquier V.D."/>
        </authorList>
    </citation>
    <scope>NUCLEOTIDE SEQUENCE [LARGE SCALE GENOMIC DNA]</scope>
    <source>
        <strain evidence="5 6">GSMNP</strain>
    </source>
</reference>
<dbReference type="Pfam" id="PF00400">
    <property type="entry name" value="WD40"/>
    <property type="match status" value="1"/>
</dbReference>
<feature type="region of interest" description="Disordered" evidence="4">
    <location>
        <begin position="1742"/>
        <end position="1771"/>
    </location>
</feature>
<dbReference type="InterPro" id="IPR036322">
    <property type="entry name" value="WD40_repeat_dom_sf"/>
</dbReference>
<evidence type="ECO:0000256" key="3">
    <source>
        <dbReference type="PROSITE-ProRule" id="PRU00221"/>
    </source>
</evidence>
<evidence type="ECO:0000313" key="6">
    <source>
        <dbReference type="Proteomes" id="UP000187283"/>
    </source>
</evidence>
<dbReference type="GO" id="GO:0034198">
    <property type="term" value="P:cellular response to amino acid starvation"/>
    <property type="evidence" value="ECO:0007669"/>
    <property type="project" value="TreeGrafter"/>
</dbReference>
<evidence type="ECO:0000256" key="1">
    <source>
        <dbReference type="ARBA" id="ARBA00022574"/>
    </source>
</evidence>
<dbReference type="SUPFAM" id="SSF50978">
    <property type="entry name" value="WD40 repeat-like"/>
    <property type="match status" value="1"/>
</dbReference>
<dbReference type="GO" id="GO:1904263">
    <property type="term" value="P:positive regulation of TORC1 signaling"/>
    <property type="evidence" value="ECO:0007669"/>
    <property type="project" value="TreeGrafter"/>
</dbReference>
<dbReference type="InterPro" id="IPR019775">
    <property type="entry name" value="WD40_repeat_CS"/>
</dbReference>
<dbReference type="PROSITE" id="PS00678">
    <property type="entry name" value="WD_REPEATS_1"/>
    <property type="match status" value="1"/>
</dbReference>
<dbReference type="EMBL" id="LSSN01000417">
    <property type="protein sequence ID" value="OMJ24061.1"/>
    <property type="molecule type" value="Genomic_DNA"/>
</dbReference>
<keyword evidence="6" id="KW-1185">Reference proteome</keyword>
<evidence type="ECO:0000313" key="5">
    <source>
        <dbReference type="EMBL" id="OMJ24061.1"/>
    </source>
</evidence>
<dbReference type="Proteomes" id="UP000187283">
    <property type="component" value="Unassembled WGS sequence"/>
</dbReference>
<dbReference type="PROSITE" id="PS50082">
    <property type="entry name" value="WD_REPEATS_2"/>
    <property type="match status" value="2"/>
</dbReference>
<evidence type="ECO:0000256" key="4">
    <source>
        <dbReference type="SAM" id="MobiDB-lite"/>
    </source>
</evidence>
<dbReference type="STRING" id="133412.A0A1R1YAU5"/>
<organism evidence="5 6">
    <name type="scientific">Smittium culicis</name>
    <dbReference type="NCBI Taxonomy" id="133412"/>
    <lineage>
        <taxon>Eukaryota</taxon>
        <taxon>Fungi</taxon>
        <taxon>Fungi incertae sedis</taxon>
        <taxon>Zoopagomycota</taxon>
        <taxon>Kickxellomycotina</taxon>
        <taxon>Harpellomycetes</taxon>
        <taxon>Harpellales</taxon>
        <taxon>Legeriomycetaceae</taxon>
        <taxon>Smittium</taxon>
    </lineage>
</organism>